<evidence type="ECO:0000259" key="1">
    <source>
        <dbReference type="Pfam" id="PF13847"/>
    </source>
</evidence>
<feature type="domain" description="Methyltransferase" evidence="1">
    <location>
        <begin position="38"/>
        <end position="159"/>
    </location>
</feature>
<sequence length="279" mass="31342">MYSQIQTAQHVYDVRTPDYEKSWHPDYTTRLMKLAPLHEGDKVLVPCCGTGLESFMAAEAVGPHGLVVGVDVSEGMLKEARARQSREAALAPRLRFIHHDAASLGTCTELGELEGKFDLLICSNAFVLFRDPAGVVRGWRGWVRDGGRMIIDIVHEKSFVPGVVIEKVMAQLGVAWPWNRAWARGRDSFKEILESEGMQVEVIELLNTKSEQPVLSYGVDQADEQFESVAESGFACNVRWQGDQRERAKDLFRKEWESIAMDGKVEAVNALYVYVARKI</sequence>
<gene>
    <name evidence="2" type="ORF">JX265_002842</name>
</gene>
<dbReference type="InterPro" id="IPR025714">
    <property type="entry name" value="Methyltranfer_dom"/>
</dbReference>
<organism evidence="2 3">
    <name type="scientific">Neoarthrinium moseri</name>
    <dbReference type="NCBI Taxonomy" id="1658444"/>
    <lineage>
        <taxon>Eukaryota</taxon>
        <taxon>Fungi</taxon>
        <taxon>Dikarya</taxon>
        <taxon>Ascomycota</taxon>
        <taxon>Pezizomycotina</taxon>
        <taxon>Sordariomycetes</taxon>
        <taxon>Xylariomycetidae</taxon>
        <taxon>Amphisphaeriales</taxon>
        <taxon>Apiosporaceae</taxon>
        <taxon>Neoarthrinium</taxon>
    </lineage>
</organism>
<dbReference type="Gene3D" id="3.40.50.150">
    <property type="entry name" value="Vaccinia Virus protein VP39"/>
    <property type="match status" value="1"/>
</dbReference>
<accession>A0A9Q0ATZ2</accession>
<reference evidence="2" key="1">
    <citation type="submission" date="2021-03" db="EMBL/GenBank/DDBJ databases">
        <title>Revisited historic fungal species revealed as producer of novel bioactive compounds through whole genome sequencing and comparative genomics.</title>
        <authorList>
            <person name="Vignolle G.A."/>
            <person name="Hochenegger N."/>
            <person name="Mach R.L."/>
            <person name="Mach-Aigner A.R."/>
            <person name="Javad Rahimi M."/>
            <person name="Salim K.A."/>
            <person name="Chan C.M."/>
            <person name="Lim L.B.L."/>
            <person name="Cai F."/>
            <person name="Druzhinina I.S."/>
            <person name="U'Ren J.M."/>
            <person name="Derntl C."/>
        </authorList>
    </citation>
    <scope>NUCLEOTIDE SEQUENCE</scope>
    <source>
        <strain evidence="2">TUCIM 5799</strain>
    </source>
</reference>
<name>A0A9Q0ATZ2_9PEZI</name>
<dbReference type="Pfam" id="PF13847">
    <property type="entry name" value="Methyltransf_31"/>
    <property type="match status" value="1"/>
</dbReference>
<proteinExistence type="predicted"/>
<dbReference type="PANTHER" id="PTHR43464">
    <property type="entry name" value="METHYLTRANSFERASE"/>
    <property type="match status" value="1"/>
</dbReference>
<dbReference type="InterPro" id="IPR029063">
    <property type="entry name" value="SAM-dependent_MTases_sf"/>
</dbReference>
<dbReference type="AlphaFoldDB" id="A0A9Q0ATZ2"/>
<evidence type="ECO:0000313" key="3">
    <source>
        <dbReference type="Proteomes" id="UP000829685"/>
    </source>
</evidence>
<protein>
    <recommendedName>
        <fullName evidence="1">Methyltransferase domain-containing protein</fullName>
    </recommendedName>
</protein>
<dbReference type="EMBL" id="JAFIMR010000005">
    <property type="protein sequence ID" value="KAI1878665.1"/>
    <property type="molecule type" value="Genomic_DNA"/>
</dbReference>
<dbReference type="GO" id="GO:0010420">
    <property type="term" value="F:polyprenyldihydroxybenzoate methyltransferase activity"/>
    <property type="evidence" value="ECO:0007669"/>
    <property type="project" value="TreeGrafter"/>
</dbReference>
<dbReference type="PANTHER" id="PTHR43464:SF89">
    <property type="entry name" value="METHYLTRANSFERASE"/>
    <property type="match status" value="1"/>
</dbReference>
<dbReference type="Proteomes" id="UP000829685">
    <property type="component" value="Unassembled WGS sequence"/>
</dbReference>
<keyword evidence="3" id="KW-1185">Reference proteome</keyword>
<dbReference type="SUPFAM" id="SSF53335">
    <property type="entry name" value="S-adenosyl-L-methionine-dependent methyltransferases"/>
    <property type="match status" value="1"/>
</dbReference>
<dbReference type="CDD" id="cd02440">
    <property type="entry name" value="AdoMet_MTases"/>
    <property type="match status" value="1"/>
</dbReference>
<evidence type="ECO:0000313" key="2">
    <source>
        <dbReference type="EMBL" id="KAI1878665.1"/>
    </source>
</evidence>
<comment type="caution">
    <text evidence="2">The sequence shown here is derived from an EMBL/GenBank/DDBJ whole genome shotgun (WGS) entry which is preliminary data.</text>
</comment>